<gene>
    <name evidence="1" type="ORF">LA55_1224</name>
</gene>
<dbReference type="OrthoDB" id="8596093at2"/>
<dbReference type="AlphaFoldDB" id="A0A0B6CUQ2"/>
<evidence type="ECO:0008006" key="3">
    <source>
        <dbReference type="Google" id="ProtNLM"/>
    </source>
</evidence>
<evidence type="ECO:0000313" key="2">
    <source>
        <dbReference type="Proteomes" id="UP000031830"/>
    </source>
</evidence>
<dbReference type="Proteomes" id="UP000031830">
    <property type="component" value="Chromosome"/>
</dbReference>
<protein>
    <recommendedName>
        <fullName evidence="3">DUF4376 domain-containing protein</fullName>
    </recommendedName>
</protein>
<reference evidence="1 2" key="1">
    <citation type="journal article" date="2015" name="Genome Announc.">
        <title>Genome sequencing of 18 francisella strains to aid in assay development and testing.</title>
        <authorList>
            <person name="Johnson S.L."/>
            <person name="Daligault H.E."/>
            <person name="Davenport K.W."/>
            <person name="Coyne S.R."/>
            <person name="Frey K.G."/>
            <person name="Koroleva G.I."/>
            <person name="Broomall S.M."/>
            <person name="Bishop-Lilly K.A."/>
            <person name="Bruce D.C."/>
            <person name="Chertkov O."/>
            <person name="Freitas T."/>
            <person name="Jaissle J."/>
            <person name="Ladner J.T."/>
            <person name="Rosenzweig C.N."/>
            <person name="Gibbons H.S."/>
            <person name="Palacios G.F."/>
            <person name="Redden C.L."/>
            <person name="Xu Y."/>
            <person name="Minogue T.D."/>
            <person name="Chain P.S."/>
        </authorList>
    </citation>
    <scope>NUCLEOTIDE SEQUENCE [LARGE SCALE GENOMIC DNA]</scope>
    <source>
        <strain evidence="1 2">GA01-2794</strain>
    </source>
</reference>
<proteinExistence type="predicted"/>
<dbReference type="RefSeq" id="WP_050022781.1">
    <property type="nucleotide sequence ID" value="NZ_CP009440.1"/>
</dbReference>
<name>A0A0B6CUQ2_9GAMM</name>
<organism evidence="1 2">
    <name type="scientific">Francisella philomiragia</name>
    <dbReference type="NCBI Taxonomy" id="28110"/>
    <lineage>
        <taxon>Bacteria</taxon>
        <taxon>Pseudomonadati</taxon>
        <taxon>Pseudomonadota</taxon>
        <taxon>Gammaproteobacteria</taxon>
        <taxon>Thiotrichales</taxon>
        <taxon>Francisellaceae</taxon>
        <taxon>Francisella</taxon>
    </lineage>
</organism>
<dbReference type="KEGG" id="fpz:LA55_1224"/>
<evidence type="ECO:0000313" key="1">
    <source>
        <dbReference type="EMBL" id="AJI54234.1"/>
    </source>
</evidence>
<accession>A0A0B6CUQ2</accession>
<dbReference type="EMBL" id="CP009440">
    <property type="protein sequence ID" value="AJI54234.1"/>
    <property type="molecule type" value="Genomic_DNA"/>
</dbReference>
<sequence length="230" mass="26456">MKIYNYDKNTQEYLSIEDALESPLEKGVYMIPANATTIIPPKVKTNQVAIFQKKEWIIKSDYRSSTIYNTKTQESKEVDYIGDIEEGWTLLEPLENSKWNGKAWILDLVQVLEKKQREVSIQKSKFIAQGVILENISFYSDKEAFLLIKNAGIDMLQIGQTVAIWKGINGVLHNPTLEQMQTLFMLVAQKLQKSFVIEATLNDQISKLKVNELNAFNIDAAWQEEQAKYE</sequence>